<dbReference type="InterPro" id="IPR036249">
    <property type="entry name" value="Thioredoxin-like_sf"/>
</dbReference>
<dbReference type="InterPro" id="IPR004879">
    <property type="entry name" value="Ssp411-like_TRX"/>
</dbReference>
<dbReference type="Gene3D" id="1.50.10.10">
    <property type="match status" value="2"/>
</dbReference>
<dbReference type="EMBL" id="FNID01000044">
    <property type="protein sequence ID" value="SDN98339.1"/>
    <property type="molecule type" value="Genomic_DNA"/>
</dbReference>
<dbReference type="GO" id="GO:0005975">
    <property type="term" value="P:carbohydrate metabolic process"/>
    <property type="evidence" value="ECO:0007669"/>
    <property type="project" value="InterPro"/>
</dbReference>
<protein>
    <recommendedName>
        <fullName evidence="1">Spermatogenesis-associated protein 20-like TRX domain-containing protein</fullName>
    </recommendedName>
</protein>
<proteinExistence type="predicted"/>
<dbReference type="RefSeq" id="WP_092643037.1">
    <property type="nucleotide sequence ID" value="NZ_FNID01000044.1"/>
</dbReference>
<dbReference type="PANTHER" id="PTHR42899:SF1">
    <property type="entry name" value="SPERMATOGENESIS-ASSOCIATED PROTEIN 20"/>
    <property type="match status" value="1"/>
</dbReference>
<dbReference type="SUPFAM" id="SSF48208">
    <property type="entry name" value="Six-hairpin glycosidases"/>
    <property type="match status" value="1"/>
</dbReference>
<dbReference type="STRING" id="258515.SAMN05192585_1442"/>
<keyword evidence="3" id="KW-1185">Reference proteome</keyword>
<feature type="domain" description="Spermatogenesis-associated protein 20-like TRX" evidence="1">
    <location>
        <begin position="8"/>
        <end position="168"/>
    </location>
</feature>
<dbReference type="SUPFAM" id="SSF52833">
    <property type="entry name" value="Thioredoxin-like"/>
    <property type="match status" value="1"/>
</dbReference>
<accession>A0A1H0FV28</accession>
<dbReference type="Proteomes" id="UP000199182">
    <property type="component" value="Unassembled WGS sequence"/>
</dbReference>
<dbReference type="AlphaFoldDB" id="A0A1H0FV28"/>
<gene>
    <name evidence="2" type="ORF">SAMN05192585_1442</name>
</gene>
<dbReference type="PIRSF" id="PIRSF006402">
    <property type="entry name" value="UCP006402_thioredoxin"/>
    <property type="match status" value="1"/>
</dbReference>
<dbReference type="PANTHER" id="PTHR42899">
    <property type="entry name" value="SPERMATOGENESIS-ASSOCIATED PROTEIN 20"/>
    <property type="match status" value="1"/>
</dbReference>
<reference evidence="2 3" key="1">
    <citation type="submission" date="2016-10" db="EMBL/GenBank/DDBJ databases">
        <authorList>
            <person name="de Groot N.N."/>
        </authorList>
    </citation>
    <scope>NUCLEOTIDE SEQUENCE [LARGE SCALE GENOMIC DNA]</scope>
    <source>
        <strain evidence="2 3">CGMCC 1.5012</strain>
    </source>
</reference>
<dbReference type="InterPro" id="IPR024705">
    <property type="entry name" value="Ssp411"/>
</dbReference>
<organism evidence="2 3">
    <name type="scientific">Acetanaerobacterium elongatum</name>
    <dbReference type="NCBI Taxonomy" id="258515"/>
    <lineage>
        <taxon>Bacteria</taxon>
        <taxon>Bacillati</taxon>
        <taxon>Bacillota</taxon>
        <taxon>Clostridia</taxon>
        <taxon>Eubacteriales</taxon>
        <taxon>Oscillospiraceae</taxon>
        <taxon>Acetanaerobacterium</taxon>
    </lineage>
</organism>
<evidence type="ECO:0000313" key="2">
    <source>
        <dbReference type="EMBL" id="SDN98339.1"/>
    </source>
</evidence>
<sequence length="679" mass="77106">MELTNKANRLITEHSPYLLQHAYNPVEWYAWGQEAFDKAKKEDKPVFLSIGYSTCHWCHVMAHESFEDEEVAALLNRDFVAVKVDKEERPDIDAVYMTVCQALTGQGGWPLTILMTPAQKPFYAGTYLPKTSRGGMAGLMELLAVAAEQWRKNRDAIVQSGEQITEAVKAQSFKENLSETPGLEMPEKAAKLLKSSFDSEYGGFSHAPKFPTPHNLLFLLKRYTLLKDSDALKMAETTLRRMYRGGIFDHIGFGFSRYSTDTCWLAPHFEKMLYDNALLVMAYLEAYRITEAPLYREVAEKTLEYIAREMTSPEGGFYSAQDADSEGVEGKYYLFKKDEIEQVLGDAAEGFCKAYGVTKLGNFEGGNILNLIENKDYETISGAFEQERKKLYEYRKSRMKLHKDDKQLTSWNALMIAAYARAYRILGKEEYLKAAERAAALLLKPLMGAEEGLRVGFREGKSFGPAHLDDYAFLAWACLELYAATYHAQWFTNAVRLAERMREDFLDSEQGGFFLNSEMEEPLLYRPKEVYDGAIPSGNSVVAYVFNTLSRLTGEEVWRSLSEKQMIYCAGEAQRYPAGFCFFQYALLHELLPSQELICVLQQETLLEEVRKELLRLNRPNLYTMIITPGNKKEISKANPFAAGCKANGKPTVFYLCGGGACQEPFYELGELEKRLNGQ</sequence>
<dbReference type="OrthoDB" id="9762614at2"/>
<name>A0A1H0FV28_9FIRM</name>
<evidence type="ECO:0000259" key="1">
    <source>
        <dbReference type="Pfam" id="PF03190"/>
    </source>
</evidence>
<dbReference type="InterPro" id="IPR012341">
    <property type="entry name" value="6hp_glycosidase-like_sf"/>
</dbReference>
<dbReference type="CDD" id="cd02955">
    <property type="entry name" value="SSP411"/>
    <property type="match status" value="1"/>
</dbReference>
<dbReference type="InterPro" id="IPR008928">
    <property type="entry name" value="6-hairpin_glycosidase_sf"/>
</dbReference>
<dbReference type="Gene3D" id="3.40.30.10">
    <property type="entry name" value="Glutaredoxin"/>
    <property type="match status" value="1"/>
</dbReference>
<dbReference type="Pfam" id="PF03190">
    <property type="entry name" value="Thioredox_DsbH"/>
    <property type="match status" value="1"/>
</dbReference>
<evidence type="ECO:0000313" key="3">
    <source>
        <dbReference type="Proteomes" id="UP000199182"/>
    </source>
</evidence>